<evidence type="ECO:0000313" key="9">
    <source>
        <dbReference type="EMBL" id="SLN61202.1"/>
    </source>
</evidence>
<keyword evidence="10" id="KW-1185">Reference proteome</keyword>
<feature type="transmembrane region" description="Helical" evidence="8">
    <location>
        <begin position="39"/>
        <end position="58"/>
    </location>
</feature>
<feature type="transmembrane region" description="Helical" evidence="8">
    <location>
        <begin position="236"/>
        <end position="259"/>
    </location>
</feature>
<gene>
    <name evidence="9" type="ORF">TRL7639_03385</name>
</gene>
<comment type="subcellular location">
    <subcellularLocation>
        <location evidence="1">Cell membrane</location>
        <topology evidence="1">Multi-pass membrane protein</topology>
    </subcellularLocation>
</comment>
<evidence type="ECO:0000256" key="1">
    <source>
        <dbReference type="ARBA" id="ARBA00004651"/>
    </source>
</evidence>
<dbReference type="PANTHER" id="PTHR36838:SF1">
    <property type="entry name" value="SLR1864 PROTEIN"/>
    <property type="match status" value="1"/>
</dbReference>
<keyword evidence="5 8" id="KW-0812">Transmembrane</keyword>
<dbReference type="OrthoDB" id="3238001at2"/>
<sequence length="293" mass="31094">MNLALTVLEIVAPVFMLAAVGFTWVKLGFEYRIQFITRFAMTLAVPSLIFVALMQTKISGDDLGVFTIATVAGNLVLSVVFWVFVKVTGLNQRTYLSPLVFGNTGNLGLPLCIFAFGDAGLGYAVIFLSVTALWSFTYGIYLVAGQGSFGKVVREPMVWATILGALFLWQGWETPTFLTNGLSLMGQMAVPMMLITLGVAVARLTPGNIGPAIVLSAVKLAVCVALGWAVAEYFELGKIAAGVLIVQFATPVAVTSYLLAERFGADSNAVAGMTVASTVLSILAMPIVLAFVL</sequence>
<dbReference type="Proteomes" id="UP000193077">
    <property type="component" value="Unassembled WGS sequence"/>
</dbReference>
<comment type="similarity">
    <text evidence="2">Belongs to the auxin efflux carrier (TC 2.A.69) family.</text>
</comment>
<name>A0A1Y5TD14_9RHOB</name>
<evidence type="ECO:0000256" key="3">
    <source>
        <dbReference type="ARBA" id="ARBA00022448"/>
    </source>
</evidence>
<dbReference type="GO" id="GO:0005886">
    <property type="term" value="C:plasma membrane"/>
    <property type="evidence" value="ECO:0007669"/>
    <property type="project" value="UniProtKB-SubCell"/>
</dbReference>
<dbReference type="RefSeq" id="WP_085797035.1">
    <property type="nucleotide sequence ID" value="NZ_FWFO01000003.1"/>
</dbReference>
<evidence type="ECO:0000256" key="6">
    <source>
        <dbReference type="ARBA" id="ARBA00022989"/>
    </source>
</evidence>
<keyword evidence="3" id="KW-0813">Transport</keyword>
<feature type="transmembrane region" description="Helical" evidence="8">
    <location>
        <begin position="209"/>
        <end position="230"/>
    </location>
</feature>
<reference evidence="9 10" key="1">
    <citation type="submission" date="2017-03" db="EMBL/GenBank/DDBJ databases">
        <authorList>
            <person name="Afonso C.L."/>
            <person name="Miller P.J."/>
            <person name="Scott M.A."/>
            <person name="Spackman E."/>
            <person name="Goraichik I."/>
            <person name="Dimitrov K.M."/>
            <person name="Suarez D.L."/>
            <person name="Swayne D.E."/>
        </authorList>
    </citation>
    <scope>NUCLEOTIDE SEQUENCE [LARGE SCALE GENOMIC DNA]</scope>
    <source>
        <strain evidence="9 10">CECT 7639</strain>
    </source>
</reference>
<keyword evidence="6 8" id="KW-1133">Transmembrane helix</keyword>
<evidence type="ECO:0000256" key="4">
    <source>
        <dbReference type="ARBA" id="ARBA00022475"/>
    </source>
</evidence>
<evidence type="ECO:0000256" key="8">
    <source>
        <dbReference type="SAM" id="Phobius"/>
    </source>
</evidence>
<proteinExistence type="inferred from homology"/>
<dbReference type="Pfam" id="PF03547">
    <property type="entry name" value="Mem_trans"/>
    <property type="match status" value="2"/>
</dbReference>
<keyword evidence="7 8" id="KW-0472">Membrane</keyword>
<feature type="transmembrane region" description="Helical" evidence="8">
    <location>
        <begin position="96"/>
        <end position="117"/>
    </location>
</feature>
<evidence type="ECO:0000256" key="2">
    <source>
        <dbReference type="ARBA" id="ARBA00010145"/>
    </source>
</evidence>
<accession>A0A1Y5TD14</accession>
<dbReference type="Gene3D" id="1.20.1530.20">
    <property type="match status" value="1"/>
</dbReference>
<feature type="transmembrane region" description="Helical" evidence="8">
    <location>
        <begin position="156"/>
        <end position="172"/>
    </location>
</feature>
<dbReference type="PANTHER" id="PTHR36838">
    <property type="entry name" value="AUXIN EFFLUX CARRIER FAMILY PROTEIN"/>
    <property type="match status" value="1"/>
</dbReference>
<dbReference type="AlphaFoldDB" id="A0A1Y5TD14"/>
<feature type="transmembrane region" description="Helical" evidence="8">
    <location>
        <begin position="123"/>
        <end position="144"/>
    </location>
</feature>
<dbReference type="GO" id="GO:0055085">
    <property type="term" value="P:transmembrane transport"/>
    <property type="evidence" value="ECO:0007669"/>
    <property type="project" value="InterPro"/>
</dbReference>
<evidence type="ECO:0000256" key="7">
    <source>
        <dbReference type="ARBA" id="ARBA00023136"/>
    </source>
</evidence>
<feature type="transmembrane region" description="Helical" evidence="8">
    <location>
        <begin position="271"/>
        <end position="292"/>
    </location>
</feature>
<keyword evidence="4" id="KW-1003">Cell membrane</keyword>
<dbReference type="InterPro" id="IPR038770">
    <property type="entry name" value="Na+/solute_symporter_sf"/>
</dbReference>
<dbReference type="EMBL" id="FWFO01000003">
    <property type="protein sequence ID" value="SLN61202.1"/>
    <property type="molecule type" value="Genomic_DNA"/>
</dbReference>
<feature type="transmembrane region" description="Helical" evidence="8">
    <location>
        <begin position="6"/>
        <end position="27"/>
    </location>
</feature>
<organism evidence="9 10">
    <name type="scientific">Falsiruegeria litorea R37</name>
    <dbReference type="NCBI Taxonomy" id="1200284"/>
    <lineage>
        <taxon>Bacteria</taxon>
        <taxon>Pseudomonadati</taxon>
        <taxon>Pseudomonadota</taxon>
        <taxon>Alphaproteobacteria</taxon>
        <taxon>Rhodobacterales</taxon>
        <taxon>Roseobacteraceae</taxon>
        <taxon>Falsiruegeria</taxon>
    </lineage>
</organism>
<evidence type="ECO:0000256" key="5">
    <source>
        <dbReference type="ARBA" id="ARBA00022692"/>
    </source>
</evidence>
<protein>
    <submittedName>
        <fullName evidence="9">Membrane transport protein</fullName>
    </submittedName>
</protein>
<feature type="transmembrane region" description="Helical" evidence="8">
    <location>
        <begin position="64"/>
        <end position="84"/>
    </location>
</feature>
<evidence type="ECO:0000313" key="10">
    <source>
        <dbReference type="Proteomes" id="UP000193077"/>
    </source>
</evidence>
<feature type="transmembrane region" description="Helical" evidence="8">
    <location>
        <begin position="184"/>
        <end position="202"/>
    </location>
</feature>
<dbReference type="InterPro" id="IPR004776">
    <property type="entry name" value="Mem_transp_PIN-like"/>
</dbReference>